<keyword evidence="1" id="KW-0418">Kinase</keyword>
<dbReference type="PANTHER" id="PTHR35526">
    <property type="entry name" value="ANTI-SIGMA-F FACTOR RSBW-RELATED"/>
    <property type="match status" value="1"/>
</dbReference>
<dbReference type="GO" id="GO:0005524">
    <property type="term" value="F:ATP binding"/>
    <property type="evidence" value="ECO:0007669"/>
    <property type="project" value="UniProtKB-KW"/>
</dbReference>
<dbReference type="Gene3D" id="3.30.565.10">
    <property type="entry name" value="Histidine kinase-like ATPase, C-terminal domain"/>
    <property type="match status" value="1"/>
</dbReference>
<evidence type="ECO:0000256" key="1">
    <source>
        <dbReference type="ARBA" id="ARBA00022527"/>
    </source>
</evidence>
<dbReference type="EMBL" id="CP045096">
    <property type="protein sequence ID" value="QFQ97288.1"/>
    <property type="molecule type" value="Genomic_DNA"/>
</dbReference>
<keyword evidence="3" id="KW-0067">ATP-binding</keyword>
<sequence>MAVSPVRQHHMVLPAIGPESMECVREIVRVLLRMWRKSELEFVTELGVTELLTNVLKHTPGDCELLVRETPDGILVGVTDFEDALPTVKDPDGDAEGGRGLFLLSCLADELQSQPLLYGKQVWFRIGHAAGREEGR</sequence>
<gene>
    <name evidence="3" type="ORF">F9278_14920</name>
</gene>
<feature type="domain" description="Histidine kinase/HSP90-like ATPase" evidence="2">
    <location>
        <begin position="18"/>
        <end position="125"/>
    </location>
</feature>
<dbReference type="GO" id="GO:0004674">
    <property type="term" value="F:protein serine/threonine kinase activity"/>
    <property type="evidence" value="ECO:0007669"/>
    <property type="project" value="UniProtKB-KW"/>
</dbReference>
<keyword evidence="1" id="KW-0723">Serine/threonine-protein kinase</keyword>
<accession>A0A5P8K3D9</accession>
<dbReference type="Proteomes" id="UP000327294">
    <property type="component" value="Chromosome"/>
</dbReference>
<name>A0A5P8K3D9_9ACTN</name>
<proteinExistence type="predicted"/>
<keyword evidence="4" id="KW-1185">Reference proteome</keyword>
<dbReference type="CDD" id="cd16936">
    <property type="entry name" value="HATPase_RsbW-like"/>
    <property type="match status" value="1"/>
</dbReference>
<dbReference type="Pfam" id="PF13581">
    <property type="entry name" value="HATPase_c_2"/>
    <property type="match status" value="1"/>
</dbReference>
<dbReference type="InterPro" id="IPR003594">
    <property type="entry name" value="HATPase_dom"/>
</dbReference>
<dbReference type="PANTHER" id="PTHR35526:SF3">
    <property type="entry name" value="ANTI-SIGMA-F FACTOR RSBW"/>
    <property type="match status" value="1"/>
</dbReference>
<organism evidence="3 4">
    <name type="scientific">Streptomyces phaeolivaceus</name>
    <dbReference type="NCBI Taxonomy" id="2653200"/>
    <lineage>
        <taxon>Bacteria</taxon>
        <taxon>Bacillati</taxon>
        <taxon>Actinomycetota</taxon>
        <taxon>Actinomycetes</taxon>
        <taxon>Kitasatosporales</taxon>
        <taxon>Streptomycetaceae</taxon>
        <taxon>Streptomyces</taxon>
    </lineage>
</organism>
<evidence type="ECO:0000313" key="3">
    <source>
        <dbReference type="EMBL" id="QFQ97288.1"/>
    </source>
</evidence>
<dbReference type="InterPro" id="IPR036890">
    <property type="entry name" value="HATPase_C_sf"/>
</dbReference>
<dbReference type="AlphaFoldDB" id="A0A5P8K3D9"/>
<keyword evidence="1" id="KW-0808">Transferase</keyword>
<reference evidence="3 4" key="1">
    <citation type="submission" date="2019-10" db="EMBL/GenBank/DDBJ databases">
        <title>Streptomyces sp. strain GY16 isolated from leaves of Broussonetia papyrifera.</title>
        <authorList>
            <person name="Mo P."/>
        </authorList>
    </citation>
    <scope>NUCLEOTIDE SEQUENCE [LARGE SCALE GENOMIC DNA]</scope>
    <source>
        <strain evidence="3 4">GY16</strain>
    </source>
</reference>
<dbReference type="KEGG" id="sphv:F9278_14920"/>
<dbReference type="InterPro" id="IPR050267">
    <property type="entry name" value="Anti-sigma-factor_SerPK"/>
</dbReference>
<evidence type="ECO:0000259" key="2">
    <source>
        <dbReference type="Pfam" id="PF13581"/>
    </source>
</evidence>
<evidence type="ECO:0000313" key="4">
    <source>
        <dbReference type="Proteomes" id="UP000327294"/>
    </source>
</evidence>
<protein>
    <submittedName>
        <fullName evidence="3">ATP-binding protein</fullName>
    </submittedName>
</protein>
<keyword evidence="3" id="KW-0547">Nucleotide-binding</keyword>